<dbReference type="Gene3D" id="1.25.40.20">
    <property type="entry name" value="Ankyrin repeat-containing domain"/>
    <property type="match status" value="1"/>
</dbReference>
<dbReference type="InterPro" id="IPR053137">
    <property type="entry name" value="NLR-like"/>
</dbReference>
<dbReference type="InterPro" id="IPR027417">
    <property type="entry name" value="P-loop_NTPase"/>
</dbReference>
<dbReference type="InterPro" id="IPR056884">
    <property type="entry name" value="NPHP3-like_N"/>
</dbReference>
<gene>
    <name evidence="6" type="ORF">Z519_10589</name>
</gene>
<evidence type="ECO:0000259" key="5">
    <source>
        <dbReference type="Pfam" id="PF24883"/>
    </source>
</evidence>
<dbReference type="GeneID" id="27703517"/>
<keyword evidence="7" id="KW-1185">Reference proteome</keyword>
<evidence type="ECO:0008006" key="8">
    <source>
        <dbReference type="Google" id="ProtNLM"/>
    </source>
</evidence>
<evidence type="ECO:0000313" key="6">
    <source>
        <dbReference type="EMBL" id="KIW88543.1"/>
    </source>
</evidence>
<dbReference type="Pfam" id="PF12796">
    <property type="entry name" value="Ank_2"/>
    <property type="match status" value="2"/>
</dbReference>
<dbReference type="SUPFAM" id="SSF52540">
    <property type="entry name" value="P-loop containing nucleoside triphosphate hydrolases"/>
    <property type="match status" value="1"/>
</dbReference>
<feature type="domain" description="DUF7069" evidence="4">
    <location>
        <begin position="588"/>
        <end position="644"/>
    </location>
</feature>
<dbReference type="PROSITE" id="PS50088">
    <property type="entry name" value="ANK_REPEAT"/>
    <property type="match status" value="3"/>
</dbReference>
<protein>
    <recommendedName>
        <fullName evidence="8">Nucleoside phosphorylase domain-containing protein</fullName>
    </recommendedName>
</protein>
<dbReference type="InterPro" id="IPR035994">
    <property type="entry name" value="Nucleoside_phosphorylase_sf"/>
</dbReference>
<feature type="repeat" description="ANK" evidence="2">
    <location>
        <begin position="914"/>
        <end position="946"/>
    </location>
</feature>
<dbReference type="AlphaFoldDB" id="A0A0D2H5J1"/>
<dbReference type="SUPFAM" id="SSF48403">
    <property type="entry name" value="Ankyrin repeat"/>
    <property type="match status" value="1"/>
</dbReference>
<evidence type="ECO:0000313" key="7">
    <source>
        <dbReference type="Proteomes" id="UP000053789"/>
    </source>
</evidence>
<dbReference type="Pfam" id="PF23239">
    <property type="entry name" value="DUF7069"/>
    <property type="match status" value="1"/>
</dbReference>
<dbReference type="InterPro" id="IPR036770">
    <property type="entry name" value="Ankyrin_rpt-contain_sf"/>
</dbReference>
<dbReference type="RefSeq" id="XP_016615212.1">
    <property type="nucleotide sequence ID" value="XM_016768305.1"/>
</dbReference>
<keyword evidence="1" id="KW-0677">Repeat</keyword>
<evidence type="ECO:0000256" key="3">
    <source>
        <dbReference type="SAM" id="Coils"/>
    </source>
</evidence>
<dbReference type="OrthoDB" id="4160849at2759"/>
<dbReference type="SMART" id="SM00248">
    <property type="entry name" value="ANK"/>
    <property type="match status" value="7"/>
</dbReference>
<feature type="coiled-coil region" evidence="3">
    <location>
        <begin position="329"/>
        <end position="363"/>
    </location>
</feature>
<name>A0A0D2H5J1_CLAB1</name>
<keyword evidence="3" id="KW-0175">Coiled coil</keyword>
<dbReference type="Gene3D" id="3.40.50.300">
    <property type="entry name" value="P-loop containing nucleotide triphosphate hydrolases"/>
    <property type="match status" value="1"/>
</dbReference>
<accession>A0A0D2H5J1</accession>
<dbReference type="HOGENOM" id="CLU_000288_34_2_1"/>
<dbReference type="PANTHER" id="PTHR46082:SF11">
    <property type="entry name" value="AAA+ ATPASE DOMAIN-CONTAINING PROTEIN-RELATED"/>
    <property type="match status" value="1"/>
</dbReference>
<reference evidence="6" key="1">
    <citation type="submission" date="2015-01" db="EMBL/GenBank/DDBJ databases">
        <title>The Genome Sequence of Cladophialophora bantiana CBS 173.52.</title>
        <authorList>
            <consortium name="The Broad Institute Genomics Platform"/>
            <person name="Cuomo C."/>
            <person name="de Hoog S."/>
            <person name="Gorbushina A."/>
            <person name="Stielow B."/>
            <person name="Teixiera M."/>
            <person name="Abouelleil A."/>
            <person name="Chapman S.B."/>
            <person name="Priest M."/>
            <person name="Young S.K."/>
            <person name="Wortman J."/>
            <person name="Nusbaum C."/>
            <person name="Birren B."/>
        </authorList>
    </citation>
    <scope>NUCLEOTIDE SEQUENCE [LARGE SCALE GENOMIC DNA]</scope>
    <source>
        <strain evidence="6">CBS 173.52</strain>
    </source>
</reference>
<dbReference type="GO" id="GO:0003824">
    <property type="term" value="F:catalytic activity"/>
    <property type="evidence" value="ECO:0007669"/>
    <property type="project" value="InterPro"/>
</dbReference>
<proteinExistence type="predicted"/>
<dbReference type="PRINTS" id="PR01415">
    <property type="entry name" value="ANKYRIN"/>
</dbReference>
<dbReference type="InterPro" id="IPR002110">
    <property type="entry name" value="Ankyrin_rpt"/>
</dbReference>
<feature type="repeat" description="ANK" evidence="2">
    <location>
        <begin position="1081"/>
        <end position="1113"/>
    </location>
</feature>
<dbReference type="Proteomes" id="UP000053789">
    <property type="component" value="Unassembled WGS sequence"/>
</dbReference>
<keyword evidence="2" id="KW-0040">ANK repeat</keyword>
<dbReference type="EMBL" id="KN846998">
    <property type="protein sequence ID" value="KIW88543.1"/>
    <property type="molecule type" value="Genomic_DNA"/>
</dbReference>
<evidence type="ECO:0000256" key="1">
    <source>
        <dbReference type="ARBA" id="ARBA00022737"/>
    </source>
</evidence>
<feature type="repeat" description="ANK" evidence="2">
    <location>
        <begin position="1114"/>
        <end position="1146"/>
    </location>
</feature>
<dbReference type="SUPFAM" id="SSF53167">
    <property type="entry name" value="Purine and uridine phosphorylases"/>
    <property type="match status" value="1"/>
</dbReference>
<dbReference type="InterPro" id="IPR055497">
    <property type="entry name" value="DUF7069"/>
</dbReference>
<organism evidence="6 7">
    <name type="scientific">Cladophialophora bantiana (strain ATCC 10958 / CBS 173.52 / CDC B-1940 / NIH 8579)</name>
    <name type="common">Xylohypha bantiana</name>
    <dbReference type="NCBI Taxonomy" id="1442370"/>
    <lineage>
        <taxon>Eukaryota</taxon>
        <taxon>Fungi</taxon>
        <taxon>Dikarya</taxon>
        <taxon>Ascomycota</taxon>
        <taxon>Pezizomycotina</taxon>
        <taxon>Eurotiomycetes</taxon>
        <taxon>Chaetothyriomycetidae</taxon>
        <taxon>Chaetothyriales</taxon>
        <taxon>Herpotrichiellaceae</taxon>
        <taxon>Cladophialophora</taxon>
    </lineage>
</organism>
<dbReference type="GO" id="GO:0009116">
    <property type="term" value="P:nucleoside metabolic process"/>
    <property type="evidence" value="ECO:0007669"/>
    <property type="project" value="InterPro"/>
</dbReference>
<sequence>MTTKRSLPIEQYQVGVICALRHEMTAAIAILDERHQPITGQDKLDPNNYVLGRVHEHNVAIACLPAGVYGTNAAARVANDMLRTFIGLRFGLMVGIGGGIPNLPKNLDIRLGDVVISQPDLTFGGVVQYDLRKNLGEEPFERKGVLKPPPTLLLAALSTLQAEHDLEDSKVPGILADMVKKYPNLVKNGYGFPGRENDSLYCPQCGGSNSSGLCHSCTDGKIERPARDDQHPAFWYGVIASGNELMKNAAERDRIGREFGALCVEMEAAGLMNDFPCIVIRGICDYTDSHKNDRWQKYAALTAAAYAKEFLEYISPEQTRLEKPIQDIVDSLKEQSSLMKEHLVEVKRENEKKDQRYQNHQQRQCLRAFKTSTYEQFKDVNPDRVEGTCQWVLSHPQYLQWLKKAHDDLLWISADPGCGKSVLAKSLINNEFRHMDRHTVCYFFFKDNEEQDNVATALCALLHQLFSHQPQLIQYAIPAWEETGDKLVREVSELWRMLVAAARDDQAHDVTCVLDALDECRLSDRRWLIEMLSWFYTQVSAFPSSTRRGRLKFLVTSRPYDDIQAEFQKMLHDLPTIRLRGEEENDQIHQEIDLVIRMRVGKLATDLKLDNDTKDQLETRLLEMGHRTYLWLYLAIESIYQTYRNSLRPEEASITLLPSSVEDAYEKILNRISGHQSSHVKKILLIIVGARRSLHVEEMAIALGIATSAHPKSVYNAKLDPRRLLNNICQWCGLFVFINHDRIYLIHQTAKEFLVGKGGYTTIPSRWKNCLDPQEIEREMTRICLEFLSFSDVAVTAQSLIPQFQRCKVPDDFLEENNYVQSLLVYSAKHWPSHLRDAYLPHDNSVISRILRFYQVNSSLYNTWFPIFWQKTNPYEDLPEMSPIRLGGLLGHENILELILQQKKDYDIDESDRDGRTALIWASEYGHDKVVQILLKRDADPNAQGGEYSNALQAASLGGHEKVVQMLLDRDAAPYTQGGYYGNALQAAAWGGREKVVQMLLERDADPYTQGGEYGNALQAAAWAWGGHEKVVQMLLERDADPYTQGGYYDNALFVASRGGREKIVQMLLNKNADPNAQGGYYGNALQAASLGGYEKVVRILLERGADPNAEGGECGNALQAASLRGHERVVQILLERGADPNAEGEAINGTAGNVTN</sequence>
<dbReference type="PROSITE" id="PS50297">
    <property type="entry name" value="ANK_REP_REGION"/>
    <property type="match status" value="2"/>
</dbReference>
<feature type="domain" description="Nephrocystin 3-like N-terminal" evidence="5">
    <location>
        <begin position="387"/>
        <end position="558"/>
    </location>
</feature>
<evidence type="ECO:0000256" key="2">
    <source>
        <dbReference type="PROSITE-ProRule" id="PRU00023"/>
    </source>
</evidence>
<dbReference type="PANTHER" id="PTHR46082">
    <property type="entry name" value="ATP/GTP-BINDING PROTEIN-RELATED"/>
    <property type="match status" value="1"/>
</dbReference>
<evidence type="ECO:0000259" key="4">
    <source>
        <dbReference type="Pfam" id="PF23239"/>
    </source>
</evidence>
<dbReference type="Pfam" id="PF24883">
    <property type="entry name" value="NPHP3_N"/>
    <property type="match status" value="1"/>
</dbReference>
<dbReference type="Gene3D" id="3.40.50.1580">
    <property type="entry name" value="Nucleoside phosphorylase domain"/>
    <property type="match status" value="1"/>
</dbReference>